<dbReference type="InterPro" id="IPR014151">
    <property type="entry name" value="DNA_helicase_AddA"/>
</dbReference>
<dbReference type="PANTHER" id="PTHR11070">
    <property type="entry name" value="UVRD / RECB / PCRA DNA HELICASE FAMILY MEMBER"/>
    <property type="match status" value="1"/>
</dbReference>
<evidence type="ECO:0000256" key="11">
    <source>
        <dbReference type="ARBA" id="ARBA00034617"/>
    </source>
</evidence>
<evidence type="ECO:0000256" key="12">
    <source>
        <dbReference type="ARBA" id="ARBA00034808"/>
    </source>
</evidence>
<evidence type="ECO:0000256" key="3">
    <source>
        <dbReference type="ARBA" id="ARBA00022763"/>
    </source>
</evidence>
<protein>
    <recommendedName>
        <fullName evidence="12">DNA 3'-5' helicase</fullName>
        <ecNumber evidence="12">5.6.2.4</ecNumber>
    </recommendedName>
    <alternativeName>
        <fullName evidence="13">DNA 3'-5' helicase II</fullName>
    </alternativeName>
</protein>
<evidence type="ECO:0000259" key="16">
    <source>
        <dbReference type="PROSITE" id="PS51198"/>
    </source>
</evidence>
<keyword evidence="1" id="KW-0540">Nuclease</keyword>
<dbReference type="PROSITE" id="PS51198">
    <property type="entry name" value="UVRD_HELICASE_ATP_BIND"/>
    <property type="match status" value="1"/>
</dbReference>
<dbReference type="InterPro" id="IPR014017">
    <property type="entry name" value="DNA_helicase_UvrD-like_C"/>
</dbReference>
<evidence type="ECO:0000256" key="15">
    <source>
        <dbReference type="PROSITE-ProRule" id="PRU00560"/>
    </source>
</evidence>
<evidence type="ECO:0000313" key="18">
    <source>
        <dbReference type="EMBL" id="AGH16739.1"/>
    </source>
</evidence>
<dbReference type="EC" id="5.6.2.4" evidence="12"/>
<evidence type="ECO:0000256" key="13">
    <source>
        <dbReference type="ARBA" id="ARBA00034923"/>
    </source>
</evidence>
<evidence type="ECO:0000313" key="19">
    <source>
        <dbReference type="Proteomes" id="UP000011820"/>
    </source>
</evidence>
<evidence type="ECO:0000256" key="9">
    <source>
        <dbReference type="ARBA" id="ARBA00023204"/>
    </source>
</evidence>
<dbReference type="Gene3D" id="3.40.50.300">
    <property type="entry name" value="P-loop containing nucleotide triphosphate hydrolases"/>
    <property type="match status" value="4"/>
</dbReference>
<keyword evidence="10" id="KW-0413">Isomerase</keyword>
<dbReference type="RefSeq" id="WP_015452369.1">
    <property type="nucleotide sequence ID" value="NC_020549.1"/>
</dbReference>
<dbReference type="InterPro" id="IPR038726">
    <property type="entry name" value="PDDEXK_AddAB-type"/>
</dbReference>
<comment type="catalytic activity">
    <reaction evidence="11">
        <text>Couples ATP hydrolysis with the unwinding of duplex DNA by translocating in the 3'-5' direction.</text>
        <dbReference type="EC" id="5.6.2.4"/>
    </reaction>
</comment>
<dbReference type="Pfam" id="PF00580">
    <property type="entry name" value="UvrD-helicase"/>
    <property type="match status" value="1"/>
</dbReference>
<organism evidence="18 19">
    <name type="scientific">Candidatus Liberibacter asiaticus str. gxpsy</name>
    <dbReference type="NCBI Taxonomy" id="1174529"/>
    <lineage>
        <taxon>Bacteria</taxon>
        <taxon>Pseudomonadati</taxon>
        <taxon>Pseudomonadota</taxon>
        <taxon>Alphaproteobacteria</taxon>
        <taxon>Hyphomicrobiales</taxon>
        <taxon>Rhizobiaceae</taxon>
        <taxon>Liberibacter</taxon>
    </lineage>
</organism>
<proteinExistence type="predicted"/>
<feature type="domain" description="UvrD-like helicase C-terminal" evidence="17">
    <location>
        <begin position="539"/>
        <end position="815"/>
    </location>
</feature>
<keyword evidence="19" id="KW-1185">Reference proteome</keyword>
<gene>
    <name evidence="18" type="ORF">WSI_01845</name>
</gene>
<evidence type="ECO:0000256" key="7">
    <source>
        <dbReference type="ARBA" id="ARBA00022840"/>
    </source>
</evidence>
<evidence type="ECO:0000256" key="1">
    <source>
        <dbReference type="ARBA" id="ARBA00022722"/>
    </source>
</evidence>
<evidence type="ECO:0000256" key="14">
    <source>
        <dbReference type="ARBA" id="ARBA00048988"/>
    </source>
</evidence>
<sequence length="1185" mass="136511">MIYHNSFQEHSETIDLISQTKSEQLLASDPTRSAWVSANAGSGKTHILVQRVLRLLLANAHPSTLLCLTHTKAAAAEMSHRVLEIITAWSHLSDEILSAEITKIQGKKPNKSDMSKARHLLITILETPGGLKVQTIHAFCEAIMQQFPLEANITSHFAIADEEQSKKLIEEAKKSTLASIMLDNNEELKKAFYEILEISNDEDIETLISDIISNRTALKQFFSFSHTYGEEKLLKNRFGLSLNESYELIYKDLWPLPYFQVSDINKYVSLSMETGNPTILKKAQTLQQASQTQCIEERFSLLSSFFLTQKFTPQKNIITQEINKKSPDLKEKLKKSQDEFIKIRDRFNTYKMFKSTLASLTLAKYLNAHYEEAKKKNCVLDFEDLIINTNDLLKKRDVSAWIRYKIDQEINHILIDEVQDTSLIQWEVIRSLTEDFFVGKNTHSSPRTLFAVGDEKQSIYSFHGAEPKRVLREKRINQKRATNAGQKFSIIELPLSFRSTADILTVVDKVFSIPENAQGLSEDSTTTIRHRSSRIGQVGTVQLWEQVVSQHDSQCNPQQESWTSYFDSLPQESSASILARRIAYTISNMIGTDTIFSNGKKRVIQAKDILVLVRKRKDTPLITFLTRFLKNDYKISVVGNDRFILTDHLAIKDLMALGRFILSQEDDLSFVCMLKSPLFNFSEDDIFKICTQRHETETVYEYIQKFANCGISKFQHVIKYIHELIHIAQFCSPHDFFTLILGAKKGRQQFISRFGNEVIDVLDEFLNFTLRNEQNSYSSLQELISELEQYPPTIKRAHSANHNEVRIMTVHTAKGLESPVVFLVDTGSQVFSHKHIKKMHIMPSLNDDPGIPIWIPQSKSRNNIVSDLIKHLKKSTQEEYNRLLYVGMTRASDQLIICKHSNTSNEKKSNQRTWYDMVYDSFHNDERVKKIKLTNSINKDEWIAYEWSTHHPENTPLEREETIKQLMDEQKIPKKLFSPIKNDINEPYILNPSTIDTKGKTNLESLLSDNQTFNRGLIIHKLLQVIFTLPEHKRKNFITSYCTKNAKLWPAKEYKNLLLSITRLLENPMMTTAMSCDSYSEVSVSGKINCPKKDIIISGRIDQISISQQNIFIFEYKTHHHVPQEIEHIPYTHIAQLSIYEKILKDSYPNKSLVCLLIYVSEPKVFIIPQNKLNKAFAEISTKIP</sequence>
<dbReference type="SUPFAM" id="SSF52540">
    <property type="entry name" value="P-loop containing nucleoside triphosphate hydrolases"/>
    <property type="match status" value="1"/>
</dbReference>
<evidence type="ECO:0000256" key="4">
    <source>
        <dbReference type="ARBA" id="ARBA00022801"/>
    </source>
</evidence>
<dbReference type="InterPro" id="IPR014016">
    <property type="entry name" value="UvrD-like_ATP-bd"/>
</dbReference>
<keyword evidence="4 15" id="KW-0378">Hydrolase</keyword>
<dbReference type="GO" id="GO:0004386">
    <property type="term" value="F:helicase activity"/>
    <property type="evidence" value="ECO:0007669"/>
    <property type="project" value="UniProtKB-KW"/>
</dbReference>
<evidence type="ECO:0000259" key="17">
    <source>
        <dbReference type="PROSITE" id="PS51217"/>
    </source>
</evidence>
<dbReference type="Pfam" id="PF13361">
    <property type="entry name" value="UvrD_C"/>
    <property type="match status" value="1"/>
</dbReference>
<name>A0ABN4B5C0_LIBAS</name>
<evidence type="ECO:0000256" key="5">
    <source>
        <dbReference type="ARBA" id="ARBA00022806"/>
    </source>
</evidence>
<keyword evidence="3" id="KW-0227">DNA damage</keyword>
<dbReference type="PANTHER" id="PTHR11070:SF2">
    <property type="entry name" value="ATP-DEPENDENT DNA HELICASE SRS2"/>
    <property type="match status" value="1"/>
</dbReference>
<dbReference type="InterPro" id="IPR011604">
    <property type="entry name" value="PDDEXK-like_dom_sf"/>
</dbReference>
<comment type="catalytic activity">
    <reaction evidence="14">
        <text>ATP + H2O = ADP + phosphate + H(+)</text>
        <dbReference type="Rhea" id="RHEA:13065"/>
        <dbReference type="ChEBI" id="CHEBI:15377"/>
        <dbReference type="ChEBI" id="CHEBI:15378"/>
        <dbReference type="ChEBI" id="CHEBI:30616"/>
        <dbReference type="ChEBI" id="CHEBI:43474"/>
        <dbReference type="ChEBI" id="CHEBI:456216"/>
        <dbReference type="EC" id="5.6.2.4"/>
    </reaction>
</comment>
<keyword evidence="2 15" id="KW-0547">Nucleotide-binding</keyword>
<keyword evidence="7 15" id="KW-0067">ATP-binding</keyword>
<dbReference type="Pfam" id="PF12705">
    <property type="entry name" value="PDDEXK_1"/>
    <property type="match status" value="1"/>
</dbReference>
<feature type="binding site" evidence="15">
    <location>
        <begin position="38"/>
        <end position="45"/>
    </location>
    <ligand>
        <name>ATP</name>
        <dbReference type="ChEBI" id="CHEBI:30616"/>
    </ligand>
</feature>
<dbReference type="Proteomes" id="UP000011820">
    <property type="component" value="Chromosome"/>
</dbReference>
<dbReference type="PROSITE" id="PS51217">
    <property type="entry name" value="UVRD_HELICASE_CTER"/>
    <property type="match status" value="1"/>
</dbReference>
<evidence type="ECO:0000256" key="8">
    <source>
        <dbReference type="ARBA" id="ARBA00023125"/>
    </source>
</evidence>
<evidence type="ECO:0000256" key="10">
    <source>
        <dbReference type="ARBA" id="ARBA00023235"/>
    </source>
</evidence>
<dbReference type="InterPro" id="IPR000212">
    <property type="entry name" value="DNA_helicase_UvrD/REP"/>
</dbReference>
<feature type="domain" description="UvrD-like helicase ATP-binding" evidence="16">
    <location>
        <begin position="17"/>
        <end position="500"/>
    </location>
</feature>
<keyword evidence="5 15" id="KW-0347">Helicase</keyword>
<keyword evidence="6" id="KW-0269">Exonuclease</keyword>
<keyword evidence="9" id="KW-0234">DNA repair</keyword>
<evidence type="ECO:0000256" key="6">
    <source>
        <dbReference type="ARBA" id="ARBA00022839"/>
    </source>
</evidence>
<dbReference type="Gene3D" id="1.10.486.10">
    <property type="entry name" value="PCRA, domain 4"/>
    <property type="match status" value="1"/>
</dbReference>
<reference evidence="18 19" key="1">
    <citation type="journal article" date="2013" name="Genome Announc.">
        <title>Complete Genome Sequence of a Chinese Strain of 'Candidatus Liberibacter asiaticus'.</title>
        <authorList>
            <person name="Lin H."/>
            <person name="Han C.S."/>
            <person name="Liu B."/>
            <person name="Lou B."/>
            <person name="Bai X."/>
            <person name="Deng C."/>
            <person name="Civerolo E.L."/>
            <person name="Gupta G."/>
        </authorList>
    </citation>
    <scope>NUCLEOTIDE SEQUENCE [LARGE SCALE GENOMIC DNA]</scope>
    <source>
        <strain evidence="19">gxpsy</strain>
    </source>
</reference>
<dbReference type="InterPro" id="IPR027417">
    <property type="entry name" value="P-loop_NTPase"/>
</dbReference>
<dbReference type="NCBIfam" id="TIGR02784">
    <property type="entry name" value="addA_alphas"/>
    <property type="match status" value="1"/>
</dbReference>
<evidence type="ECO:0000256" key="2">
    <source>
        <dbReference type="ARBA" id="ARBA00022741"/>
    </source>
</evidence>
<dbReference type="GeneID" id="93076747"/>
<dbReference type="EMBL" id="CP004005">
    <property type="protein sequence ID" value="AGH16739.1"/>
    <property type="molecule type" value="Genomic_DNA"/>
</dbReference>
<keyword evidence="8" id="KW-0238">DNA-binding</keyword>
<accession>A0ABN4B5C0</accession>
<dbReference type="Gene3D" id="3.90.320.10">
    <property type="match status" value="1"/>
</dbReference>